<reference evidence="4" key="1">
    <citation type="submission" date="2022-12" db="EMBL/GenBank/DDBJ databases">
        <authorList>
            <person name="Petersen C."/>
        </authorList>
    </citation>
    <scope>NUCLEOTIDE SEQUENCE</scope>
    <source>
        <strain evidence="4">IBT 21472</strain>
    </source>
</reference>
<name>A0A9W9PNC1_9EURO</name>
<feature type="compositionally biased region" description="Basic and acidic residues" evidence="2">
    <location>
        <begin position="161"/>
        <end position="179"/>
    </location>
</feature>
<feature type="region of interest" description="Disordered" evidence="2">
    <location>
        <begin position="103"/>
        <end position="179"/>
    </location>
</feature>
<keyword evidence="5" id="KW-1185">Reference proteome</keyword>
<gene>
    <name evidence="4" type="ORF">N7476_009431</name>
</gene>
<evidence type="ECO:0000313" key="5">
    <source>
        <dbReference type="Proteomes" id="UP001147746"/>
    </source>
</evidence>
<feature type="compositionally biased region" description="Basic and acidic residues" evidence="2">
    <location>
        <begin position="110"/>
        <end position="121"/>
    </location>
</feature>
<dbReference type="Proteomes" id="UP001147746">
    <property type="component" value="Unassembled WGS sequence"/>
</dbReference>
<evidence type="ECO:0000313" key="4">
    <source>
        <dbReference type="EMBL" id="KAJ5302632.1"/>
    </source>
</evidence>
<comment type="caution">
    <text evidence="4">The sequence shown here is derived from an EMBL/GenBank/DDBJ whole genome shotgun (WGS) entry which is preliminary data.</text>
</comment>
<dbReference type="InterPro" id="IPR012462">
    <property type="entry name" value="UFSP1/2_DUB_cat"/>
</dbReference>
<dbReference type="Gene3D" id="3.90.70.130">
    <property type="match status" value="1"/>
</dbReference>
<evidence type="ECO:0000256" key="1">
    <source>
        <dbReference type="ARBA" id="ARBA00022801"/>
    </source>
</evidence>
<dbReference type="Pfam" id="PF07910">
    <property type="entry name" value="Peptidase_C78"/>
    <property type="match status" value="1"/>
</dbReference>
<sequence length="462" mass="50600">MADHDTPSCPFCPFSDSDATFVSAHIEYCHPEAGAESAIQHLDALDAHSPSPLSPPVEDATDKYVDCPQGCGEIVTAAELSNHRDLHIAEGIALDDDSVGEVPFSEDLVSSDHDLSDKDESLDLTGTRKSGKRGSDRVVAKARTSKSGRAKSPSSILGPDGAKRLGRSELGPHAHEKKMPSWLKKMLDKGGRTTKQTQITPDGKLARHTRVENETEHIIPVIAKLCEQDKSVQRAFLCSPKVRHVCKMPREGGFCGYRNIQMLVSYITKAQAPGHEKFPRGVPTILEIQDLIEQAWDMGFNSTGRTETGGIKGTRKFIGTPEAQALFMSLGIQCDASSLAESKDMRACDSLYMGVAAYFRSVCSVDDTEKVFKTDLPPIYFQHQGHSMTIVGFEIRDNGHANLLVLDPMFKTSPGIQRLIGSSARSDNPARLLKAYRRGSSYLQKYKIFELLKIDPVPATNS</sequence>
<dbReference type="PANTHER" id="PTHR48153">
    <property type="entry name" value="UFM1-SPECIFIC PROTEASE 2"/>
    <property type="match status" value="1"/>
</dbReference>
<proteinExistence type="predicted"/>
<protein>
    <recommendedName>
        <fullName evidence="3">UFSP1/2/DUB catalytic domain-containing protein</fullName>
    </recommendedName>
</protein>
<reference evidence="4" key="2">
    <citation type="journal article" date="2023" name="IMA Fungus">
        <title>Comparative genomic study of the Penicillium genus elucidates a diverse pangenome and 15 lateral gene transfer events.</title>
        <authorList>
            <person name="Petersen C."/>
            <person name="Sorensen T."/>
            <person name="Nielsen M.R."/>
            <person name="Sondergaard T.E."/>
            <person name="Sorensen J.L."/>
            <person name="Fitzpatrick D.A."/>
            <person name="Frisvad J.C."/>
            <person name="Nielsen K.L."/>
        </authorList>
    </citation>
    <scope>NUCLEOTIDE SEQUENCE</scope>
    <source>
        <strain evidence="4">IBT 21472</strain>
    </source>
</reference>
<evidence type="ECO:0000256" key="2">
    <source>
        <dbReference type="SAM" id="MobiDB-lite"/>
    </source>
</evidence>
<dbReference type="GO" id="GO:0019783">
    <property type="term" value="F:ubiquitin-like protein peptidase activity"/>
    <property type="evidence" value="ECO:0007669"/>
    <property type="project" value="TreeGrafter"/>
</dbReference>
<organism evidence="4 5">
    <name type="scientific">Penicillium atrosanguineum</name>
    <dbReference type="NCBI Taxonomy" id="1132637"/>
    <lineage>
        <taxon>Eukaryota</taxon>
        <taxon>Fungi</taxon>
        <taxon>Dikarya</taxon>
        <taxon>Ascomycota</taxon>
        <taxon>Pezizomycotina</taxon>
        <taxon>Eurotiomycetes</taxon>
        <taxon>Eurotiomycetidae</taxon>
        <taxon>Eurotiales</taxon>
        <taxon>Aspergillaceae</taxon>
        <taxon>Penicillium</taxon>
    </lineage>
</organism>
<keyword evidence="1" id="KW-0378">Hydrolase</keyword>
<accession>A0A9W9PNC1</accession>
<dbReference type="PANTHER" id="PTHR48153:SF4">
    <property type="entry name" value="UBIQUITIN CARBOXYL-TERMINAL HYDROLASE MUG105"/>
    <property type="match status" value="1"/>
</dbReference>
<feature type="domain" description="UFSP1/2/DUB catalytic" evidence="3">
    <location>
        <begin position="232"/>
        <end position="452"/>
    </location>
</feature>
<dbReference type="EMBL" id="JAPZBO010000009">
    <property type="protein sequence ID" value="KAJ5302632.1"/>
    <property type="molecule type" value="Genomic_DNA"/>
</dbReference>
<evidence type="ECO:0000259" key="3">
    <source>
        <dbReference type="Pfam" id="PF07910"/>
    </source>
</evidence>
<dbReference type="AlphaFoldDB" id="A0A9W9PNC1"/>